<dbReference type="PROSITE" id="PS00552">
    <property type="entry name" value="HTH_MERR_1"/>
    <property type="match status" value="1"/>
</dbReference>
<keyword evidence="3" id="KW-0804">Transcription</keyword>
<dbReference type="PANTHER" id="PTHR30204:SF92">
    <property type="entry name" value="HTH-TYPE TRANSCRIPTIONAL REGULATOR ZNTR"/>
    <property type="match status" value="1"/>
</dbReference>
<dbReference type="PROSITE" id="PS50937">
    <property type="entry name" value="HTH_MERR_2"/>
    <property type="match status" value="1"/>
</dbReference>
<name>A0A3D9H8H3_9PROT</name>
<dbReference type="InterPro" id="IPR015358">
    <property type="entry name" value="Tscrpt_reg_MerR_DNA-bd"/>
</dbReference>
<dbReference type="PRINTS" id="PR00040">
    <property type="entry name" value="HTHMERR"/>
</dbReference>
<protein>
    <submittedName>
        <fullName evidence="5">DNA-binding transcriptional MerR regulator</fullName>
    </submittedName>
</protein>
<dbReference type="InterPro" id="IPR009061">
    <property type="entry name" value="DNA-bd_dom_put_sf"/>
</dbReference>
<dbReference type="GO" id="GO:0003700">
    <property type="term" value="F:DNA-binding transcription factor activity"/>
    <property type="evidence" value="ECO:0007669"/>
    <property type="project" value="InterPro"/>
</dbReference>
<proteinExistence type="predicted"/>
<comment type="caution">
    <text evidence="5">The sequence shown here is derived from an EMBL/GenBank/DDBJ whole genome shotgun (WGS) entry which is preliminary data.</text>
</comment>
<dbReference type="Proteomes" id="UP000256845">
    <property type="component" value="Unassembled WGS sequence"/>
</dbReference>
<organism evidence="5 6">
    <name type="scientific">Aestuariispira insulae</name>
    <dbReference type="NCBI Taxonomy" id="1461337"/>
    <lineage>
        <taxon>Bacteria</taxon>
        <taxon>Pseudomonadati</taxon>
        <taxon>Pseudomonadota</taxon>
        <taxon>Alphaproteobacteria</taxon>
        <taxon>Rhodospirillales</taxon>
        <taxon>Kiloniellaceae</taxon>
        <taxon>Aestuariispira</taxon>
    </lineage>
</organism>
<dbReference type="InterPro" id="IPR000551">
    <property type="entry name" value="MerR-type_HTH_dom"/>
</dbReference>
<dbReference type="Gene3D" id="1.10.1660.10">
    <property type="match status" value="1"/>
</dbReference>
<dbReference type="AlphaFoldDB" id="A0A3D9H8H3"/>
<dbReference type="InterPro" id="IPR047057">
    <property type="entry name" value="MerR_fam"/>
</dbReference>
<keyword evidence="6" id="KW-1185">Reference proteome</keyword>
<keyword evidence="2 5" id="KW-0238">DNA-binding</keyword>
<dbReference type="PANTHER" id="PTHR30204">
    <property type="entry name" value="REDOX-CYCLING DRUG-SENSING TRANSCRIPTIONAL ACTIVATOR SOXR"/>
    <property type="match status" value="1"/>
</dbReference>
<evidence type="ECO:0000256" key="2">
    <source>
        <dbReference type="ARBA" id="ARBA00023125"/>
    </source>
</evidence>
<dbReference type="RefSeq" id="WP_115938328.1">
    <property type="nucleotide sequence ID" value="NZ_QRDW01000011.1"/>
</dbReference>
<evidence type="ECO:0000313" key="5">
    <source>
        <dbReference type="EMBL" id="RED45775.1"/>
    </source>
</evidence>
<evidence type="ECO:0000313" key="6">
    <source>
        <dbReference type="Proteomes" id="UP000256845"/>
    </source>
</evidence>
<gene>
    <name evidence="5" type="ORF">DFP90_11122</name>
</gene>
<accession>A0A3D9H8H3</accession>
<feature type="domain" description="HTH merR-type" evidence="4">
    <location>
        <begin position="4"/>
        <end position="73"/>
    </location>
</feature>
<dbReference type="SUPFAM" id="SSF46955">
    <property type="entry name" value="Putative DNA-binding domain"/>
    <property type="match status" value="1"/>
</dbReference>
<dbReference type="Pfam" id="PF00376">
    <property type="entry name" value="MerR"/>
    <property type="match status" value="1"/>
</dbReference>
<dbReference type="GO" id="GO:0003677">
    <property type="term" value="F:DNA binding"/>
    <property type="evidence" value="ECO:0007669"/>
    <property type="project" value="UniProtKB-KW"/>
</dbReference>
<dbReference type="OrthoDB" id="9802944at2"/>
<evidence type="ECO:0000256" key="1">
    <source>
        <dbReference type="ARBA" id="ARBA00023015"/>
    </source>
</evidence>
<evidence type="ECO:0000256" key="3">
    <source>
        <dbReference type="ARBA" id="ARBA00023163"/>
    </source>
</evidence>
<evidence type="ECO:0000259" key="4">
    <source>
        <dbReference type="PROSITE" id="PS50937"/>
    </source>
</evidence>
<reference evidence="5 6" key="1">
    <citation type="submission" date="2018-07" db="EMBL/GenBank/DDBJ databases">
        <title>Genomic Encyclopedia of Type Strains, Phase III (KMG-III): the genomes of soil and plant-associated and newly described type strains.</title>
        <authorList>
            <person name="Whitman W."/>
        </authorList>
    </citation>
    <scope>NUCLEOTIDE SEQUENCE [LARGE SCALE GENOMIC DNA]</scope>
    <source>
        <strain evidence="5 6">CECT 8488</strain>
    </source>
</reference>
<dbReference type="EMBL" id="QRDW01000011">
    <property type="protein sequence ID" value="RED45775.1"/>
    <property type="molecule type" value="Genomic_DNA"/>
</dbReference>
<dbReference type="CDD" id="cd04785">
    <property type="entry name" value="HTH_CadR-PbrR-like"/>
    <property type="match status" value="1"/>
</dbReference>
<keyword evidence="1" id="KW-0805">Transcription regulation</keyword>
<sequence length="147" mass="16685">MAHEYSIGRMARETGCKVQTIRYYEQIGLLPPAMRTAGNQRVYSQDDRNRLAFIRHSRELGFHLDAIRKLLSLSDDPDHSCDEADVIAKEQLAEVEHRIARLQSLKGELESMIKQCKGGKIKSCRVVEVLSDHSLCHDTDHGQPDTV</sequence>
<dbReference type="SMART" id="SM00422">
    <property type="entry name" value="HTH_MERR"/>
    <property type="match status" value="1"/>
</dbReference>
<dbReference type="Pfam" id="PF09278">
    <property type="entry name" value="MerR-DNA-bind"/>
    <property type="match status" value="1"/>
</dbReference>